<protein>
    <submittedName>
        <fullName evidence="8">Phage shock protein C (PspC) family protein</fullName>
    </submittedName>
</protein>
<feature type="domain" description="Phage shock protein PspC N-terminal" evidence="7">
    <location>
        <begin position="7"/>
        <end position="62"/>
    </location>
</feature>
<evidence type="ECO:0000256" key="5">
    <source>
        <dbReference type="ARBA" id="ARBA00023136"/>
    </source>
</evidence>
<evidence type="ECO:0000259" key="7">
    <source>
        <dbReference type="Pfam" id="PF04024"/>
    </source>
</evidence>
<reference evidence="10 11" key="2">
    <citation type="submission" date="2016-10" db="EMBL/GenBank/DDBJ databases">
        <authorList>
            <person name="Varghese N."/>
            <person name="Submissions S."/>
        </authorList>
    </citation>
    <scope>NUCLEOTIDE SEQUENCE [LARGE SCALE GENOMIC DNA]</scope>
    <source>
        <strain evidence="11">ATCC 20501</strain>
        <strain evidence="9 10">CGMCC 4.3529</strain>
    </source>
</reference>
<evidence type="ECO:0000313" key="8">
    <source>
        <dbReference type="EMBL" id="SEG85282.1"/>
    </source>
</evidence>
<dbReference type="InterPro" id="IPR052027">
    <property type="entry name" value="PspC"/>
</dbReference>
<evidence type="ECO:0000313" key="9">
    <source>
        <dbReference type="EMBL" id="SFD24816.1"/>
    </source>
</evidence>
<dbReference type="Proteomes" id="UP000199690">
    <property type="component" value="Unassembled WGS sequence"/>
</dbReference>
<dbReference type="EMBL" id="FOME01000003">
    <property type="protein sequence ID" value="SFD24816.1"/>
    <property type="molecule type" value="Genomic_DNA"/>
</dbReference>
<accession>A0A1H6DJ89</accession>
<feature type="transmembrane region" description="Helical" evidence="6">
    <location>
        <begin position="37"/>
        <end position="60"/>
    </location>
</feature>
<keyword evidence="5 6" id="KW-0472">Membrane</keyword>
<sequence>MTSYRMPLARPKDSAMIAGVCAGLAQRFGMKPSTVRILFLVSCLLPGPQFLVYLVLWVLIPKR</sequence>
<reference evidence="8" key="1">
    <citation type="submission" date="2016-10" db="EMBL/GenBank/DDBJ databases">
        <authorList>
            <person name="de Groot N.N."/>
        </authorList>
    </citation>
    <scope>NUCLEOTIDE SEQUENCE [LARGE SCALE GENOMIC DNA]</scope>
    <source>
        <strain evidence="8">ATCC 20501</strain>
    </source>
</reference>
<keyword evidence="4 6" id="KW-1133">Transmembrane helix</keyword>
<keyword evidence="2" id="KW-1003">Cell membrane</keyword>
<keyword evidence="3 6" id="KW-0812">Transmembrane</keyword>
<proteinExistence type="predicted"/>
<dbReference type="Pfam" id="PF04024">
    <property type="entry name" value="PspC"/>
    <property type="match status" value="1"/>
</dbReference>
<evidence type="ECO:0000313" key="10">
    <source>
        <dbReference type="Proteomes" id="UP000199690"/>
    </source>
</evidence>
<evidence type="ECO:0000256" key="4">
    <source>
        <dbReference type="ARBA" id="ARBA00022989"/>
    </source>
</evidence>
<dbReference type="InterPro" id="IPR007168">
    <property type="entry name" value="Phageshock_PspC_N"/>
</dbReference>
<evidence type="ECO:0000313" key="11">
    <source>
        <dbReference type="Proteomes" id="UP000236729"/>
    </source>
</evidence>
<comment type="subcellular location">
    <subcellularLocation>
        <location evidence="1">Cell membrane</location>
        <topology evidence="1">Single-pass membrane protein</topology>
    </subcellularLocation>
</comment>
<dbReference type="GO" id="GO:0005886">
    <property type="term" value="C:plasma membrane"/>
    <property type="evidence" value="ECO:0007669"/>
    <property type="project" value="UniProtKB-SubCell"/>
</dbReference>
<evidence type="ECO:0000256" key="3">
    <source>
        <dbReference type="ARBA" id="ARBA00022692"/>
    </source>
</evidence>
<name>A0A1H6DJ89_9PSEU</name>
<keyword evidence="10" id="KW-1185">Reference proteome</keyword>
<dbReference type="Proteomes" id="UP000236729">
    <property type="component" value="Unassembled WGS sequence"/>
</dbReference>
<dbReference type="PANTHER" id="PTHR33885">
    <property type="entry name" value="PHAGE SHOCK PROTEIN C"/>
    <property type="match status" value="1"/>
</dbReference>
<dbReference type="RefSeq" id="WP_177247527.1">
    <property type="nucleotide sequence ID" value="NZ_FNVB01000006.1"/>
</dbReference>
<evidence type="ECO:0000256" key="2">
    <source>
        <dbReference type="ARBA" id="ARBA00022475"/>
    </source>
</evidence>
<gene>
    <name evidence="8" type="ORF">SAMN02982929_04560</name>
    <name evidence="9" type="ORF">SAMN05216506_103230</name>
</gene>
<dbReference type="AlphaFoldDB" id="A0A1H6DJ89"/>
<evidence type="ECO:0000256" key="6">
    <source>
        <dbReference type="SAM" id="Phobius"/>
    </source>
</evidence>
<dbReference type="EMBL" id="FNVB01000006">
    <property type="protein sequence ID" value="SEG85282.1"/>
    <property type="molecule type" value="Genomic_DNA"/>
</dbReference>
<dbReference type="PANTHER" id="PTHR33885:SF3">
    <property type="entry name" value="PHAGE SHOCK PROTEIN C"/>
    <property type="match status" value="1"/>
</dbReference>
<evidence type="ECO:0000256" key="1">
    <source>
        <dbReference type="ARBA" id="ARBA00004162"/>
    </source>
</evidence>
<organism evidence="8 11">
    <name type="scientific">Saccharopolyspora kobensis</name>
    <dbReference type="NCBI Taxonomy" id="146035"/>
    <lineage>
        <taxon>Bacteria</taxon>
        <taxon>Bacillati</taxon>
        <taxon>Actinomycetota</taxon>
        <taxon>Actinomycetes</taxon>
        <taxon>Pseudonocardiales</taxon>
        <taxon>Pseudonocardiaceae</taxon>
        <taxon>Saccharopolyspora</taxon>
    </lineage>
</organism>
<accession>A0A1I1QRR5</accession>